<evidence type="ECO:0000256" key="2">
    <source>
        <dbReference type="ARBA" id="ARBA00010846"/>
    </source>
</evidence>
<protein>
    <recommendedName>
        <fullName evidence="3">BTB domain-containing protein</fullName>
    </recommendedName>
</protein>
<dbReference type="OMA" id="WIMFRIT"/>
<dbReference type="Pfam" id="PF22486">
    <property type="entry name" value="MATH_2"/>
    <property type="match status" value="1"/>
</dbReference>
<dbReference type="SUPFAM" id="SSF54695">
    <property type="entry name" value="POZ domain"/>
    <property type="match status" value="1"/>
</dbReference>
<dbReference type="InterPro" id="IPR002083">
    <property type="entry name" value="MATH/TRAF_dom"/>
</dbReference>
<evidence type="ECO:0000313" key="5">
    <source>
        <dbReference type="Proteomes" id="UP000000768"/>
    </source>
</evidence>
<dbReference type="eggNOG" id="KOG1987">
    <property type="taxonomic scope" value="Eukaryota"/>
</dbReference>
<dbReference type="Pfam" id="PF24570">
    <property type="entry name" value="BACK_BPM_SPOP"/>
    <property type="match status" value="1"/>
</dbReference>
<dbReference type="SMART" id="SM00225">
    <property type="entry name" value="BTB"/>
    <property type="match status" value="1"/>
</dbReference>
<evidence type="ECO:0000256" key="1">
    <source>
        <dbReference type="ARBA" id="ARBA00004906"/>
    </source>
</evidence>
<dbReference type="Gramene" id="OQU76844">
    <property type="protein sequence ID" value="OQU76844"/>
    <property type="gene ID" value="SORBI_3010G222000"/>
</dbReference>
<dbReference type="CDD" id="cd18280">
    <property type="entry name" value="BTB_POZ_BPM_plant"/>
    <property type="match status" value="1"/>
</dbReference>
<accession>A0A1W0VUB5</accession>
<dbReference type="InterPro" id="IPR045005">
    <property type="entry name" value="BPM1-6"/>
</dbReference>
<dbReference type="CDD" id="cd00121">
    <property type="entry name" value="MATH"/>
    <property type="match status" value="1"/>
</dbReference>
<dbReference type="PANTHER" id="PTHR26379">
    <property type="entry name" value="BTB/POZ AND MATH DOMAIN-CONTAINING PROTEIN 1"/>
    <property type="match status" value="1"/>
</dbReference>
<reference evidence="5" key="2">
    <citation type="journal article" date="2018" name="Plant J.">
        <title>The Sorghum bicolor reference genome: improved assembly, gene annotations, a transcriptome atlas, and signatures of genome organization.</title>
        <authorList>
            <person name="McCormick R.F."/>
            <person name="Truong S.K."/>
            <person name="Sreedasyam A."/>
            <person name="Jenkins J."/>
            <person name="Shu S."/>
            <person name="Sims D."/>
            <person name="Kennedy M."/>
            <person name="Amirebrahimi M."/>
            <person name="Weers B.D."/>
            <person name="McKinley B."/>
            <person name="Mattison A."/>
            <person name="Morishige D.T."/>
            <person name="Grimwood J."/>
            <person name="Schmutz J."/>
            <person name="Mullet J.E."/>
        </authorList>
    </citation>
    <scope>NUCLEOTIDE SEQUENCE [LARGE SCALE GENOMIC DNA]</scope>
    <source>
        <strain evidence="5">cv. BTx623</strain>
    </source>
</reference>
<gene>
    <name evidence="4" type="ORF">SORBI_3010G222000</name>
</gene>
<evidence type="ECO:0000313" key="4">
    <source>
        <dbReference type="EMBL" id="OQU76844.1"/>
    </source>
</evidence>
<feature type="domain" description="BTB" evidence="3">
    <location>
        <begin position="196"/>
        <end position="257"/>
    </location>
</feature>
<dbReference type="InParanoid" id="A0A1W0VUB5"/>
<comment type="pathway">
    <text evidence="1">Protein modification; protein ubiquitination.</text>
</comment>
<dbReference type="Proteomes" id="UP000000768">
    <property type="component" value="Chromosome 10"/>
</dbReference>
<sequence>MQNYAACINLTNSARSVQLFKIDAFTATREKGQGSIASTRTSVGGYDWVINYHPRVWFSDQYWIMFRITLDSNGTGVVASFACRLVDVVDQTGGGQHLGSSSSPVPAAITSATLSKGQANDVYITTRSKLASSGYLKDDSFLVECVITVLIENRSPTQDAAAAAANLAPTTTSAAAAPPSDLGRHFGELWRNQKGTDVTFLVSGEPIAAHKCVLAARSPFFMAELFGDMKEKASQHVEIEDMRPEVFRALMQFIYTDTSPPELQVEGKEEEEEEDARMMAQHLLVAADRYGMERLKIICEEKMCADISVDTVSTALALAEQHGCSELKARCIKFIVATPANLRAVVKTEGYAHLIASCPSVVHDLLLAIMADRHK</sequence>
<dbReference type="AlphaFoldDB" id="A0A1W0VUB5"/>
<proteinExistence type="inferred from homology"/>
<dbReference type="EMBL" id="CM000769">
    <property type="protein sequence ID" value="OQU76844.1"/>
    <property type="molecule type" value="Genomic_DNA"/>
</dbReference>
<dbReference type="PANTHER" id="PTHR26379:SF314">
    <property type="entry name" value="OS06G0668300 PROTEIN"/>
    <property type="match status" value="1"/>
</dbReference>
<comment type="similarity">
    <text evidence="2">Belongs to the Tdpoz family.</text>
</comment>
<name>A0A1W0VUB5_SORBI</name>
<dbReference type="Gene3D" id="1.25.40.420">
    <property type="match status" value="1"/>
</dbReference>
<dbReference type="InterPro" id="IPR011333">
    <property type="entry name" value="SKP1/BTB/POZ_sf"/>
</dbReference>
<dbReference type="Pfam" id="PF00651">
    <property type="entry name" value="BTB"/>
    <property type="match status" value="1"/>
</dbReference>
<dbReference type="FunCoup" id="A0A1W0VUB5">
    <property type="interactions" value="23"/>
</dbReference>
<dbReference type="Gene3D" id="2.60.210.10">
    <property type="entry name" value="Apoptosis, Tumor Necrosis Factor Receptor Associated Protein 2, Chain A"/>
    <property type="match status" value="1"/>
</dbReference>
<dbReference type="InterPro" id="IPR000210">
    <property type="entry name" value="BTB/POZ_dom"/>
</dbReference>
<dbReference type="SUPFAM" id="SSF49599">
    <property type="entry name" value="TRAF domain-like"/>
    <property type="match status" value="1"/>
</dbReference>
<organism evidence="4 5">
    <name type="scientific">Sorghum bicolor</name>
    <name type="common">Sorghum</name>
    <name type="synonym">Sorghum vulgare</name>
    <dbReference type="NCBI Taxonomy" id="4558"/>
    <lineage>
        <taxon>Eukaryota</taxon>
        <taxon>Viridiplantae</taxon>
        <taxon>Streptophyta</taxon>
        <taxon>Embryophyta</taxon>
        <taxon>Tracheophyta</taxon>
        <taxon>Spermatophyta</taxon>
        <taxon>Magnoliopsida</taxon>
        <taxon>Liliopsida</taxon>
        <taxon>Poales</taxon>
        <taxon>Poaceae</taxon>
        <taxon>PACMAD clade</taxon>
        <taxon>Panicoideae</taxon>
        <taxon>Andropogonodae</taxon>
        <taxon>Andropogoneae</taxon>
        <taxon>Sorghinae</taxon>
        <taxon>Sorghum</taxon>
    </lineage>
</organism>
<reference evidence="4 5" key="1">
    <citation type="journal article" date="2009" name="Nature">
        <title>The Sorghum bicolor genome and the diversification of grasses.</title>
        <authorList>
            <person name="Paterson A.H."/>
            <person name="Bowers J.E."/>
            <person name="Bruggmann R."/>
            <person name="Dubchak I."/>
            <person name="Grimwood J."/>
            <person name="Gundlach H."/>
            <person name="Haberer G."/>
            <person name="Hellsten U."/>
            <person name="Mitros T."/>
            <person name="Poliakov A."/>
            <person name="Schmutz J."/>
            <person name="Spannagl M."/>
            <person name="Tang H."/>
            <person name="Wang X."/>
            <person name="Wicker T."/>
            <person name="Bharti A.K."/>
            <person name="Chapman J."/>
            <person name="Feltus F.A."/>
            <person name="Gowik U."/>
            <person name="Grigoriev I.V."/>
            <person name="Lyons E."/>
            <person name="Maher C.A."/>
            <person name="Martis M."/>
            <person name="Narechania A."/>
            <person name="Otillar R.P."/>
            <person name="Penning B.W."/>
            <person name="Salamov A.A."/>
            <person name="Wang Y."/>
            <person name="Zhang L."/>
            <person name="Carpita N.C."/>
            <person name="Freeling M."/>
            <person name="Gingle A.R."/>
            <person name="Hash C.T."/>
            <person name="Keller B."/>
            <person name="Klein P."/>
            <person name="Kresovich S."/>
            <person name="McCann M.C."/>
            <person name="Ming R."/>
            <person name="Peterson D.G."/>
            <person name="Mehboob-ur-Rahman"/>
            <person name="Ware D."/>
            <person name="Westhoff P."/>
            <person name="Mayer K.F."/>
            <person name="Messing J."/>
            <person name="Rokhsar D.S."/>
        </authorList>
    </citation>
    <scope>NUCLEOTIDE SEQUENCE [LARGE SCALE GENOMIC DNA]</scope>
    <source>
        <strain evidence="5">cv. BTx623</strain>
    </source>
</reference>
<dbReference type="PROSITE" id="PS50097">
    <property type="entry name" value="BTB"/>
    <property type="match status" value="1"/>
</dbReference>
<evidence type="ECO:0000259" key="3">
    <source>
        <dbReference type="PROSITE" id="PS50097"/>
    </source>
</evidence>
<dbReference type="InterPro" id="IPR056423">
    <property type="entry name" value="BACK_BPM_SPOP"/>
</dbReference>
<dbReference type="GO" id="GO:0016567">
    <property type="term" value="P:protein ubiquitination"/>
    <property type="evidence" value="ECO:0007669"/>
    <property type="project" value="InterPro"/>
</dbReference>
<keyword evidence="5" id="KW-1185">Reference proteome</keyword>
<dbReference type="Gene3D" id="3.30.710.10">
    <property type="entry name" value="Potassium Channel Kv1.1, Chain A"/>
    <property type="match status" value="1"/>
</dbReference>
<dbReference type="InterPro" id="IPR008974">
    <property type="entry name" value="TRAF-like"/>
</dbReference>